<proteinExistence type="predicted"/>
<evidence type="ECO:0000313" key="1">
    <source>
        <dbReference type="EMBL" id="KNH03449.1"/>
    </source>
</evidence>
<sequence length="142" mass="15442">MCDQAIGDVVSAALCDDLLERDVDDVIFRFRRCLDLDDVYCTVVTMLDGVRARVQTAAALERFLETELGPMADFGEPAPSPGMRDLSLLHQHEIVRTGGAARKFLGTPPGQPIRRGAIAGFEEVGLGEDRWIGGHESGTTLK</sequence>
<gene>
    <name evidence="1" type="ORF">J121_1778</name>
</gene>
<dbReference type="EMBL" id="JYNE01000009">
    <property type="protein sequence ID" value="KNH03449.1"/>
    <property type="molecule type" value="Genomic_DNA"/>
</dbReference>
<organism evidence="1 2">
    <name type="scientific">Qipengyuania citrea LAMA 915</name>
    <dbReference type="NCBI Taxonomy" id="1306953"/>
    <lineage>
        <taxon>Bacteria</taxon>
        <taxon>Pseudomonadati</taxon>
        <taxon>Pseudomonadota</taxon>
        <taxon>Alphaproteobacteria</taxon>
        <taxon>Sphingomonadales</taxon>
        <taxon>Erythrobacteraceae</taxon>
        <taxon>Qipengyuania</taxon>
    </lineage>
</organism>
<accession>A0A0L1KHZ2</accession>
<comment type="caution">
    <text evidence="1">The sequence shown here is derived from an EMBL/GenBank/DDBJ whole genome shotgun (WGS) entry which is preliminary data.</text>
</comment>
<name>A0A0L1KHZ2_9SPHN</name>
<dbReference type="Proteomes" id="UP000037446">
    <property type="component" value="Unassembled WGS sequence"/>
</dbReference>
<dbReference type="AlphaFoldDB" id="A0A0L1KHZ2"/>
<evidence type="ECO:0000313" key="2">
    <source>
        <dbReference type="Proteomes" id="UP000037446"/>
    </source>
</evidence>
<protein>
    <submittedName>
        <fullName evidence="1">Uncharacterized protein</fullName>
    </submittedName>
</protein>
<reference evidence="1" key="1">
    <citation type="submission" date="2015-02" db="EMBL/GenBank/DDBJ databases">
        <authorList>
            <person name="Chooi Y.-H."/>
        </authorList>
    </citation>
    <scope>NUCLEOTIDE SEQUENCE [LARGE SCALE GENOMIC DNA]</scope>
    <source>
        <strain evidence="1">LAMA 915</strain>
    </source>
</reference>